<feature type="domain" description="T-box" evidence="7">
    <location>
        <begin position="43"/>
        <end position="216"/>
    </location>
</feature>
<reference evidence="8 9" key="1">
    <citation type="journal article" date="2019" name="Mol. Ecol. Resour.">
        <title>Improving Illumina assemblies with Hi-C and long reads: an example with the North African dromedary.</title>
        <authorList>
            <person name="Elbers J.P."/>
            <person name="Rogers M.F."/>
            <person name="Perelman P.L."/>
            <person name="Proskuryakova A.A."/>
            <person name="Serdyukova N.A."/>
            <person name="Johnson W.E."/>
            <person name="Horin P."/>
            <person name="Corander J."/>
            <person name="Murphy D."/>
            <person name="Burger P.A."/>
        </authorList>
    </citation>
    <scope>NUCLEOTIDE SEQUENCE [LARGE SCALE GENOMIC DNA]</scope>
    <source>
        <strain evidence="8">Drom800</strain>
        <tissue evidence="8">Blood</tissue>
    </source>
</reference>
<keyword evidence="5 6" id="KW-0539">Nucleus</keyword>
<evidence type="ECO:0000256" key="5">
    <source>
        <dbReference type="ARBA" id="ARBA00023242"/>
    </source>
</evidence>
<dbReference type="PROSITE" id="PS01283">
    <property type="entry name" value="TBOX_1"/>
    <property type="match status" value="1"/>
</dbReference>
<comment type="caution">
    <text evidence="6">Lacks conserved residue(s) required for the propagation of feature annotation.</text>
</comment>
<dbReference type="EMBL" id="JWIN03000021">
    <property type="protein sequence ID" value="KAB1260709.1"/>
    <property type="molecule type" value="Genomic_DNA"/>
</dbReference>
<dbReference type="PANTHER" id="PTHR11267:SF114">
    <property type="entry name" value="T-BOX TRANSCRIPTION FACTOR TBX19"/>
    <property type="match status" value="1"/>
</dbReference>
<comment type="caution">
    <text evidence="8">The sequence shown here is derived from an EMBL/GenBank/DDBJ whole genome shotgun (WGS) entry which is preliminary data.</text>
</comment>
<dbReference type="PANTHER" id="PTHR11267">
    <property type="entry name" value="T-BOX PROTEIN-RELATED"/>
    <property type="match status" value="1"/>
</dbReference>
<evidence type="ECO:0000256" key="3">
    <source>
        <dbReference type="ARBA" id="ARBA00023125"/>
    </source>
</evidence>
<evidence type="ECO:0000256" key="2">
    <source>
        <dbReference type="ARBA" id="ARBA00023015"/>
    </source>
</evidence>
<dbReference type="InterPro" id="IPR008967">
    <property type="entry name" value="p53-like_TF_DNA-bd_sf"/>
</dbReference>
<organism evidence="8 9">
    <name type="scientific">Camelus dromedarius</name>
    <name type="common">Dromedary</name>
    <name type="synonym">Arabian camel</name>
    <dbReference type="NCBI Taxonomy" id="9838"/>
    <lineage>
        <taxon>Eukaryota</taxon>
        <taxon>Metazoa</taxon>
        <taxon>Chordata</taxon>
        <taxon>Craniata</taxon>
        <taxon>Vertebrata</taxon>
        <taxon>Euteleostomi</taxon>
        <taxon>Mammalia</taxon>
        <taxon>Eutheria</taxon>
        <taxon>Laurasiatheria</taxon>
        <taxon>Artiodactyla</taxon>
        <taxon>Tylopoda</taxon>
        <taxon>Camelidae</taxon>
        <taxon>Camelus</taxon>
    </lineage>
</organism>
<dbReference type="PROSITE" id="PS01264">
    <property type="entry name" value="TBOX_2"/>
    <property type="match status" value="1"/>
</dbReference>
<gene>
    <name evidence="8" type="ORF">Cadr_000024430</name>
</gene>
<keyword evidence="9" id="KW-1185">Reference proteome</keyword>
<evidence type="ECO:0000313" key="8">
    <source>
        <dbReference type="EMBL" id="KAB1260709.1"/>
    </source>
</evidence>
<dbReference type="GO" id="GO:0000981">
    <property type="term" value="F:DNA-binding transcription factor activity, RNA polymerase II-specific"/>
    <property type="evidence" value="ECO:0007669"/>
    <property type="project" value="TreeGrafter"/>
</dbReference>
<dbReference type="PRINTS" id="PR00937">
    <property type="entry name" value="TBOX"/>
</dbReference>
<dbReference type="InterPro" id="IPR018186">
    <property type="entry name" value="TF_T-box_CS"/>
</dbReference>
<evidence type="ECO:0000256" key="6">
    <source>
        <dbReference type="PROSITE-ProRule" id="PRU00201"/>
    </source>
</evidence>
<evidence type="ECO:0000256" key="1">
    <source>
        <dbReference type="ARBA" id="ARBA00004123"/>
    </source>
</evidence>
<dbReference type="CDD" id="cd20201">
    <property type="entry name" value="T-box_TBX19-like"/>
    <property type="match status" value="1"/>
</dbReference>
<evidence type="ECO:0000259" key="7">
    <source>
        <dbReference type="PROSITE" id="PS50252"/>
    </source>
</evidence>
<dbReference type="SMART" id="SM00425">
    <property type="entry name" value="TBOX"/>
    <property type="match status" value="1"/>
</dbReference>
<sequence length="384" mass="41886">MSELDPPKTSDGTVSRLLHVVESELQAGREKGDPTEKQLQIILEDAPLWQRFKEVTNEMIVTKNGRRMFPVLKISVMGLDPNAMYSLLLDFVPTDSHRWKYVNGEWVPAGKPEVSSHSCVYIHPDSPNFGAHWMRAPISFSKVKLTNKLNGGGQIMLNSLHKYEPQVHIVRVGGAHRMVMNCSFPETQFIAVTAYQNEEITALKIKYNPFAKAFLDAKERNHLKDVPEAISESQHVAYSHFLKDIHKTIKIPTFLMEELKLRGIKNFLKVIQCYLGVPSSILSPSLCLHSPYPCLWTISNSGGGPAGSGSEVHAGSPGAFLLGNPAVTSPLSTQAPASAGVEVLGEPSLTSIAVSTWTAVASHPFSGWGSPGGGGRHSPSSLDS</sequence>
<dbReference type="PRINTS" id="PR00938">
    <property type="entry name" value="BRACHYURY"/>
</dbReference>
<dbReference type="GO" id="GO:0045893">
    <property type="term" value="P:positive regulation of DNA-templated transcription"/>
    <property type="evidence" value="ECO:0007669"/>
    <property type="project" value="InterPro"/>
</dbReference>
<dbReference type="PROSITE" id="PS50252">
    <property type="entry name" value="TBOX_3"/>
    <property type="match status" value="1"/>
</dbReference>
<evidence type="ECO:0000313" key="9">
    <source>
        <dbReference type="Proteomes" id="UP000299084"/>
    </source>
</evidence>
<keyword evidence="4" id="KW-0804">Transcription</keyword>
<dbReference type="GO" id="GO:0003007">
    <property type="term" value="P:heart morphogenesis"/>
    <property type="evidence" value="ECO:0007669"/>
    <property type="project" value="TreeGrafter"/>
</dbReference>
<dbReference type="GO" id="GO:0005634">
    <property type="term" value="C:nucleus"/>
    <property type="evidence" value="ECO:0007669"/>
    <property type="project" value="UniProtKB-SubCell"/>
</dbReference>
<dbReference type="InterPro" id="IPR036960">
    <property type="entry name" value="T-box_sf"/>
</dbReference>
<dbReference type="AlphaFoldDB" id="A0A5N4CP46"/>
<dbReference type="FunFam" id="2.60.40.820:FF:000002">
    <property type="entry name" value="T-box transcription factor Brachyury"/>
    <property type="match status" value="1"/>
</dbReference>
<dbReference type="InterPro" id="IPR046360">
    <property type="entry name" value="T-box_DNA-bd"/>
</dbReference>
<proteinExistence type="predicted"/>
<evidence type="ECO:0000256" key="4">
    <source>
        <dbReference type="ARBA" id="ARBA00023163"/>
    </source>
</evidence>
<comment type="subcellular location">
    <subcellularLocation>
        <location evidence="1 6">Nucleus</location>
    </subcellularLocation>
</comment>
<keyword evidence="3 6" id="KW-0238">DNA-binding</keyword>
<dbReference type="GO" id="GO:0001708">
    <property type="term" value="P:cell fate specification"/>
    <property type="evidence" value="ECO:0007669"/>
    <property type="project" value="TreeGrafter"/>
</dbReference>
<dbReference type="Proteomes" id="UP000299084">
    <property type="component" value="Unassembled WGS sequence"/>
</dbReference>
<dbReference type="STRING" id="9838.ENSCDRP00005011556"/>
<accession>A0A5N4CP46</accession>
<keyword evidence="2" id="KW-0805">Transcription regulation</keyword>
<name>A0A5N4CP46_CAMDR</name>
<dbReference type="InterPro" id="IPR002070">
    <property type="entry name" value="TF_Brachyury"/>
</dbReference>
<protein>
    <submittedName>
        <fullName evidence="8">T-box transcription factor TBX19</fullName>
    </submittedName>
</protein>
<dbReference type="GO" id="GO:0001707">
    <property type="term" value="P:mesoderm formation"/>
    <property type="evidence" value="ECO:0007669"/>
    <property type="project" value="TreeGrafter"/>
</dbReference>
<dbReference type="GO" id="GO:0000785">
    <property type="term" value="C:chromatin"/>
    <property type="evidence" value="ECO:0007669"/>
    <property type="project" value="TreeGrafter"/>
</dbReference>
<dbReference type="Gene3D" id="2.60.40.820">
    <property type="entry name" value="Transcription factor, T-box"/>
    <property type="match status" value="1"/>
</dbReference>
<dbReference type="SUPFAM" id="SSF49417">
    <property type="entry name" value="p53-like transcription factors"/>
    <property type="match status" value="1"/>
</dbReference>
<dbReference type="Pfam" id="PF00907">
    <property type="entry name" value="T-box"/>
    <property type="match status" value="1"/>
</dbReference>
<dbReference type="InterPro" id="IPR001699">
    <property type="entry name" value="TF_T-box"/>
</dbReference>
<dbReference type="GO" id="GO:0000978">
    <property type="term" value="F:RNA polymerase II cis-regulatory region sequence-specific DNA binding"/>
    <property type="evidence" value="ECO:0007669"/>
    <property type="project" value="InterPro"/>
</dbReference>